<keyword evidence="1" id="KW-0694">RNA-binding</keyword>
<comment type="caution">
    <text evidence="2">The sequence shown here is derived from an EMBL/GenBank/DDBJ whole genome shotgun (WGS) entry which is preliminary data.</text>
</comment>
<sequence length="73" mass="7954">MEKITVGITTKFITISNLLKYAGVLETGGQAHEAIEAGVVTLNGVIVTEKRKKVFPQDTVVLDQQVEIKVITE</sequence>
<dbReference type="SUPFAM" id="SSF55174">
    <property type="entry name" value="Alpha-L RNA-binding motif"/>
    <property type="match status" value="1"/>
</dbReference>
<organism evidence="2 5">
    <name type="scientific">Phascolarctobacterium faecium</name>
    <dbReference type="NCBI Taxonomy" id="33025"/>
    <lineage>
        <taxon>Bacteria</taxon>
        <taxon>Bacillati</taxon>
        <taxon>Bacillota</taxon>
        <taxon>Negativicutes</taxon>
        <taxon>Acidaminococcales</taxon>
        <taxon>Acidaminococcaceae</taxon>
        <taxon>Phascolarctobacterium</taxon>
    </lineage>
</organism>
<dbReference type="GO" id="GO:0003723">
    <property type="term" value="F:RNA binding"/>
    <property type="evidence" value="ECO:0007669"/>
    <property type="project" value="UniProtKB-KW"/>
</dbReference>
<gene>
    <name evidence="2" type="ORF">GMD11_07670</name>
    <name evidence="3" type="ORF">GMD18_07325</name>
</gene>
<evidence type="ECO:0000313" key="3">
    <source>
        <dbReference type="EMBL" id="MTU04203.1"/>
    </source>
</evidence>
<keyword evidence="4" id="KW-1185">Reference proteome</keyword>
<accession>A0A3G9GQE4</accession>
<evidence type="ECO:0000313" key="5">
    <source>
        <dbReference type="Proteomes" id="UP000484547"/>
    </source>
</evidence>
<dbReference type="Pfam" id="PF13275">
    <property type="entry name" value="S4_2"/>
    <property type="match status" value="1"/>
</dbReference>
<dbReference type="AlphaFoldDB" id="A0A3G9GQE4"/>
<name>A0A3G9GQE4_9FIRM</name>
<reference evidence="4 5" key="1">
    <citation type="journal article" date="2019" name="Nat. Med.">
        <title>A library of human gut bacterial isolates paired with longitudinal multiomics data enables mechanistic microbiome research.</title>
        <authorList>
            <person name="Poyet M."/>
            <person name="Groussin M."/>
            <person name="Gibbons S.M."/>
            <person name="Avila-Pacheco J."/>
            <person name="Jiang X."/>
            <person name="Kearney S.M."/>
            <person name="Perrotta A.R."/>
            <person name="Berdy B."/>
            <person name="Zhao S."/>
            <person name="Lieberman T.D."/>
            <person name="Swanson P.K."/>
            <person name="Smith M."/>
            <person name="Roesemann S."/>
            <person name="Alexander J.E."/>
            <person name="Rich S.A."/>
            <person name="Livny J."/>
            <person name="Vlamakis H."/>
            <person name="Clish C."/>
            <person name="Bullock K."/>
            <person name="Deik A."/>
            <person name="Scott J."/>
            <person name="Pierce K.A."/>
            <person name="Xavier R.J."/>
            <person name="Alm E.J."/>
        </authorList>
    </citation>
    <scope>NUCLEOTIDE SEQUENCE [LARGE SCALE GENOMIC DNA]</scope>
    <source>
        <strain evidence="2 5">BIOML-A13</strain>
        <strain evidence="3 4">BIOML-A3</strain>
    </source>
</reference>
<dbReference type="OrthoDB" id="9811532at2"/>
<dbReference type="RefSeq" id="WP_125668906.1">
    <property type="nucleotide sequence ID" value="NZ_AP019004.1"/>
</dbReference>
<protein>
    <submittedName>
        <fullName evidence="2">RNA-binding S4 domain-containing protein</fullName>
    </submittedName>
</protein>
<evidence type="ECO:0000313" key="4">
    <source>
        <dbReference type="Proteomes" id="UP000443070"/>
    </source>
</evidence>
<dbReference type="PROSITE" id="PS50889">
    <property type="entry name" value="S4"/>
    <property type="match status" value="1"/>
</dbReference>
<dbReference type="InterPro" id="IPR036986">
    <property type="entry name" value="S4_RNA-bd_sf"/>
</dbReference>
<dbReference type="Proteomes" id="UP000443070">
    <property type="component" value="Unassembled WGS sequence"/>
</dbReference>
<dbReference type="Gene3D" id="3.10.290.10">
    <property type="entry name" value="RNA-binding S4 domain"/>
    <property type="match status" value="1"/>
</dbReference>
<dbReference type="EMBL" id="WNBW01000004">
    <property type="protein sequence ID" value="MTU04203.1"/>
    <property type="molecule type" value="Genomic_DNA"/>
</dbReference>
<dbReference type="EMBL" id="WNBM01000004">
    <property type="protein sequence ID" value="MTT76139.1"/>
    <property type="molecule type" value="Genomic_DNA"/>
</dbReference>
<dbReference type="Proteomes" id="UP000484547">
    <property type="component" value="Unassembled WGS sequence"/>
</dbReference>
<dbReference type="GeneID" id="49406122"/>
<proteinExistence type="predicted"/>
<evidence type="ECO:0000313" key="2">
    <source>
        <dbReference type="EMBL" id="MTT76139.1"/>
    </source>
</evidence>
<evidence type="ECO:0000256" key="1">
    <source>
        <dbReference type="PROSITE-ProRule" id="PRU00182"/>
    </source>
</evidence>